<dbReference type="InterPro" id="IPR023213">
    <property type="entry name" value="CAT-like_dom_sf"/>
</dbReference>
<sequence length="435" mass="48925">MASKCLEFHVKRCEAELVVPTKPTPNELKYLSDIDDQDFLRFQVHFIWYYRNSPSPLMEGKDPVKVIREALGKALVFYYPLAGRLVEGYNRKLIVDCNGKGVLFIEADADISLHQLGDRIQPPCPFIDQVLYDVLGSDGIIDCPLLLIQVTRLTCGGFILALRINHTTCDAFGVFQFMNTLAEIAKGAQQPSIPPVWERELLFARNPPRVTCIHYEYQQQQPLSIGQPNLDKTSSDIQCSFFFGPKQIRAIQKHLSSHLVSYSRYELLTAFSWRCQTLALELDPEDVVRVSIMVSARGKKYHGLHFPQGYYGNMFSFPAAVSKAGVLCEKPLAYAVDFMAIQGRPPYNAVRGNLIVSDTKNVHLDNVNFGWGLPLYGGLAKTFNGGSIHAKYRKNGEDGILVLMSLPFLAMKRFQEEVAKVIGEDKPIIKILSTL</sequence>
<dbReference type="AlphaFoldDB" id="A0A6P4AJ74"/>
<dbReference type="SMR" id="A0A6P4AJ74"/>
<dbReference type="PANTHER" id="PTHR31147">
    <property type="entry name" value="ACYL TRANSFERASE 4"/>
    <property type="match status" value="1"/>
</dbReference>
<gene>
    <name evidence="4" type="primary">LOC107431325</name>
</gene>
<organism evidence="3 4">
    <name type="scientific">Ziziphus jujuba</name>
    <name type="common">Chinese jujube</name>
    <name type="synonym">Ziziphus sativa</name>
    <dbReference type="NCBI Taxonomy" id="326968"/>
    <lineage>
        <taxon>Eukaryota</taxon>
        <taxon>Viridiplantae</taxon>
        <taxon>Streptophyta</taxon>
        <taxon>Embryophyta</taxon>
        <taxon>Tracheophyta</taxon>
        <taxon>Spermatophyta</taxon>
        <taxon>Magnoliopsida</taxon>
        <taxon>eudicotyledons</taxon>
        <taxon>Gunneridae</taxon>
        <taxon>Pentapetalae</taxon>
        <taxon>rosids</taxon>
        <taxon>fabids</taxon>
        <taxon>Rosales</taxon>
        <taxon>Rhamnaceae</taxon>
        <taxon>Paliureae</taxon>
        <taxon>Ziziphus</taxon>
    </lineage>
</organism>
<dbReference type="RefSeq" id="XP_015897696.3">
    <property type="nucleotide sequence ID" value="XM_016042210.3"/>
</dbReference>
<reference evidence="4" key="1">
    <citation type="submission" date="2025-08" db="UniProtKB">
        <authorList>
            <consortium name="RefSeq"/>
        </authorList>
    </citation>
    <scope>IDENTIFICATION</scope>
    <source>
        <tissue evidence="4">Seedling</tissue>
    </source>
</reference>
<dbReference type="Proteomes" id="UP001652623">
    <property type="component" value="Chromosome 6"/>
</dbReference>
<dbReference type="InParanoid" id="A0A6P4AJ74"/>
<keyword evidence="3" id="KW-1185">Reference proteome</keyword>
<evidence type="ECO:0000313" key="3">
    <source>
        <dbReference type="Proteomes" id="UP001652623"/>
    </source>
</evidence>
<keyword evidence="2" id="KW-0808">Transferase</keyword>
<dbReference type="GeneID" id="107431325"/>
<name>A0A6P4AJ74_ZIZJJ</name>
<evidence type="ECO:0000313" key="4">
    <source>
        <dbReference type="RefSeq" id="XP_015897696.3"/>
    </source>
</evidence>
<comment type="similarity">
    <text evidence="1">Belongs to the plant acyltransferase family.</text>
</comment>
<evidence type="ECO:0000256" key="2">
    <source>
        <dbReference type="ARBA" id="ARBA00022679"/>
    </source>
</evidence>
<dbReference type="Gene3D" id="3.30.559.10">
    <property type="entry name" value="Chloramphenicol acetyltransferase-like domain"/>
    <property type="match status" value="3"/>
</dbReference>
<dbReference type="PANTHER" id="PTHR31147:SF66">
    <property type="entry name" value="OS05G0315700 PROTEIN"/>
    <property type="match status" value="1"/>
</dbReference>
<dbReference type="InterPro" id="IPR050898">
    <property type="entry name" value="Plant_acyltransferase"/>
</dbReference>
<protein>
    <submittedName>
        <fullName evidence="4">Alcohol acyl transferase 1 allele RGb-like</fullName>
    </submittedName>
</protein>
<dbReference type="GO" id="GO:0009836">
    <property type="term" value="P:fruit ripening, climacteric"/>
    <property type="evidence" value="ECO:0007669"/>
    <property type="project" value="UniProtKB-ARBA"/>
</dbReference>
<accession>A0A6P4AJ74</accession>
<dbReference type="KEGG" id="zju:107431325"/>
<dbReference type="GO" id="GO:0016740">
    <property type="term" value="F:transferase activity"/>
    <property type="evidence" value="ECO:0007669"/>
    <property type="project" value="UniProtKB-KW"/>
</dbReference>
<proteinExistence type="inferred from homology"/>
<evidence type="ECO:0000256" key="1">
    <source>
        <dbReference type="ARBA" id="ARBA00009861"/>
    </source>
</evidence>
<dbReference type="Pfam" id="PF02458">
    <property type="entry name" value="Transferase"/>
    <property type="match status" value="1"/>
</dbReference>